<name>A0A485L6Y6_9STRA</name>
<dbReference type="EMBL" id="VJMH01005921">
    <property type="protein sequence ID" value="KAF0692223.1"/>
    <property type="molecule type" value="Genomic_DNA"/>
</dbReference>
<gene>
    <name evidence="13" type="primary">Aste57867_16675</name>
    <name evidence="12" type="ORF">As57867_016618</name>
    <name evidence="13" type="ORF">ASTE57867_16675</name>
</gene>
<evidence type="ECO:0000256" key="4">
    <source>
        <dbReference type="ARBA" id="ARBA00022825"/>
    </source>
</evidence>
<feature type="active site" description="Charge relay system" evidence="7 8">
    <location>
        <position position="394"/>
    </location>
</feature>
<dbReference type="PRINTS" id="PR00723">
    <property type="entry name" value="SUBTILISIN"/>
</dbReference>
<dbReference type="OrthoDB" id="2015864at2759"/>
<dbReference type="AlphaFoldDB" id="A0A485L6Y6"/>
<proteinExistence type="inferred from homology"/>
<dbReference type="PROSITE" id="PS51892">
    <property type="entry name" value="SUBTILASE"/>
    <property type="match status" value="1"/>
</dbReference>
<dbReference type="EMBL" id="CAADRA010005942">
    <property type="protein sequence ID" value="VFT93446.1"/>
    <property type="molecule type" value="Genomic_DNA"/>
</dbReference>
<accession>A0A485L6Y6</accession>
<evidence type="ECO:0000256" key="6">
    <source>
        <dbReference type="ARBA" id="ARBA00023619"/>
    </source>
</evidence>
<keyword evidence="2 8" id="KW-0645">Protease</keyword>
<evidence type="ECO:0000256" key="2">
    <source>
        <dbReference type="ARBA" id="ARBA00022670"/>
    </source>
</evidence>
<dbReference type="GO" id="GO:0004252">
    <property type="term" value="F:serine-type endopeptidase activity"/>
    <property type="evidence" value="ECO:0007669"/>
    <property type="project" value="UniProtKB-UniRule"/>
</dbReference>
<evidence type="ECO:0000256" key="7">
    <source>
        <dbReference type="PIRSR" id="PIRSR615500-1"/>
    </source>
</evidence>
<dbReference type="InterPro" id="IPR023828">
    <property type="entry name" value="Peptidase_S8_Ser-AS"/>
</dbReference>
<evidence type="ECO:0000259" key="11">
    <source>
        <dbReference type="Pfam" id="PF00082"/>
    </source>
</evidence>
<feature type="active site" description="Charge relay system" evidence="7 8">
    <location>
        <position position="188"/>
    </location>
</feature>
<keyword evidence="3 8" id="KW-0378">Hydrolase</keyword>
<keyword evidence="10" id="KW-0732">Signal</keyword>
<dbReference type="InterPro" id="IPR050131">
    <property type="entry name" value="Peptidase_S8_subtilisin-like"/>
</dbReference>
<keyword evidence="14" id="KW-1185">Reference proteome</keyword>
<dbReference type="PROSITE" id="PS00137">
    <property type="entry name" value="SUBTILASE_HIS"/>
    <property type="match status" value="1"/>
</dbReference>
<keyword evidence="4 8" id="KW-0720">Serine protease</keyword>
<reference evidence="13 14" key="1">
    <citation type="submission" date="2019-03" db="EMBL/GenBank/DDBJ databases">
        <authorList>
            <person name="Gaulin E."/>
            <person name="Dumas B."/>
        </authorList>
    </citation>
    <scope>NUCLEOTIDE SEQUENCE [LARGE SCALE GENOMIC DNA]</scope>
    <source>
        <strain evidence="13">CBS 568.67</strain>
    </source>
</reference>
<evidence type="ECO:0000313" key="13">
    <source>
        <dbReference type="EMBL" id="VFT93446.1"/>
    </source>
</evidence>
<dbReference type="InterPro" id="IPR022398">
    <property type="entry name" value="Peptidase_S8_His-AS"/>
</dbReference>
<dbReference type="InterPro" id="IPR036852">
    <property type="entry name" value="Peptidase_S8/S53_dom_sf"/>
</dbReference>
<feature type="chain" id="PRO_5033828842" description="subtilisin" evidence="10">
    <location>
        <begin position="19"/>
        <end position="471"/>
    </location>
</feature>
<dbReference type="GO" id="GO:0006508">
    <property type="term" value="P:proteolysis"/>
    <property type="evidence" value="ECO:0007669"/>
    <property type="project" value="UniProtKB-KW"/>
</dbReference>
<evidence type="ECO:0000256" key="8">
    <source>
        <dbReference type="PROSITE-ProRule" id="PRU01240"/>
    </source>
</evidence>
<dbReference type="Gene3D" id="3.40.50.200">
    <property type="entry name" value="Peptidase S8/S53 domain"/>
    <property type="match status" value="1"/>
</dbReference>
<dbReference type="Pfam" id="PF00082">
    <property type="entry name" value="Peptidase_S8"/>
    <property type="match status" value="1"/>
</dbReference>
<comment type="similarity">
    <text evidence="1 8">Belongs to the peptidase S8 family.</text>
</comment>
<dbReference type="Proteomes" id="UP000332933">
    <property type="component" value="Unassembled WGS sequence"/>
</dbReference>
<sequence length="471" mass="50341">MLPLRHVLVAAIASASLSAKISVQVHRNLELDDTTNVVVKFHCDQALANHHRRLRACATRADTISSVVESLQEYTTAVQNEVLDMLHESRIESTSDVRAMAVRTTWIDCAMYIDNITPEILHKVAASPQVESVHEPFVVKLESPRATPPIKSATKAARANQWGVDRIQAPAAWAQGNTGQGIVVGSIDAGVRYTHEALKSNWRAEYGWFDPFNGTDAPYDKWGHGTHVTGTIAGANGIGVAPGAKWISCLGCNYLCHQEQLIQCAQFMLCPTDTKGNKNDCTKAPHVINNSWGNLWGSDWFDGSLVAWRAAGIIPVFSMGNDGAMGCGTTNYPGSSPLVIAVGGTNSNHGLYHSSSMGPTEDDRIKPDVAAPGEDVVSASNKDDSSVETRSGTSMASPHVTGAVALYLSAHGGATFDQVYAALTTTTATQSLVPTDEFCANIPPTQFPNNVYGYGQINAFEAVKSSANTLS</sequence>
<dbReference type="SUPFAM" id="SSF52743">
    <property type="entry name" value="Subtilisin-like"/>
    <property type="match status" value="1"/>
</dbReference>
<evidence type="ECO:0000256" key="3">
    <source>
        <dbReference type="ARBA" id="ARBA00022801"/>
    </source>
</evidence>
<dbReference type="InterPro" id="IPR015500">
    <property type="entry name" value="Peptidase_S8_subtilisin-rel"/>
</dbReference>
<dbReference type="PANTHER" id="PTHR43806:SF67">
    <property type="entry name" value="EGF-LIKE DOMAIN-CONTAINING PROTEIN"/>
    <property type="match status" value="1"/>
</dbReference>
<reference evidence="12" key="2">
    <citation type="submission" date="2019-06" db="EMBL/GenBank/DDBJ databases">
        <title>Genomics analysis of Aphanomyces spp. identifies a new class of oomycete effector associated with host adaptation.</title>
        <authorList>
            <person name="Gaulin E."/>
        </authorList>
    </citation>
    <scope>NUCLEOTIDE SEQUENCE</scope>
    <source>
        <strain evidence="12">CBS 578.67</strain>
    </source>
</reference>
<dbReference type="EC" id="3.4.21.62" evidence="6"/>
<feature type="active site" description="Charge relay system" evidence="7 8">
    <location>
        <position position="224"/>
    </location>
</feature>
<dbReference type="InterPro" id="IPR000209">
    <property type="entry name" value="Peptidase_S8/S53_dom"/>
</dbReference>
<evidence type="ECO:0000256" key="10">
    <source>
        <dbReference type="SAM" id="SignalP"/>
    </source>
</evidence>
<evidence type="ECO:0000313" key="14">
    <source>
        <dbReference type="Proteomes" id="UP000332933"/>
    </source>
</evidence>
<dbReference type="PANTHER" id="PTHR43806">
    <property type="entry name" value="PEPTIDASE S8"/>
    <property type="match status" value="1"/>
</dbReference>
<organism evidence="13 14">
    <name type="scientific">Aphanomyces stellatus</name>
    <dbReference type="NCBI Taxonomy" id="120398"/>
    <lineage>
        <taxon>Eukaryota</taxon>
        <taxon>Sar</taxon>
        <taxon>Stramenopiles</taxon>
        <taxon>Oomycota</taxon>
        <taxon>Saprolegniomycetes</taxon>
        <taxon>Saprolegniales</taxon>
        <taxon>Verrucalvaceae</taxon>
        <taxon>Aphanomyces</taxon>
    </lineage>
</organism>
<feature type="region of interest" description="Disordered" evidence="9">
    <location>
        <begin position="354"/>
        <end position="394"/>
    </location>
</feature>
<comment type="catalytic activity">
    <reaction evidence="5">
        <text>Hydrolysis of proteins with broad specificity for peptide bonds, and a preference for a large uncharged residue in P1. Hydrolyzes peptide amides.</text>
        <dbReference type="EC" id="3.4.21.62"/>
    </reaction>
</comment>
<evidence type="ECO:0000313" key="12">
    <source>
        <dbReference type="EMBL" id="KAF0692223.1"/>
    </source>
</evidence>
<protein>
    <recommendedName>
        <fullName evidence="6">subtilisin</fullName>
        <ecNumber evidence="6">3.4.21.62</ecNumber>
    </recommendedName>
</protein>
<feature type="signal peptide" evidence="10">
    <location>
        <begin position="1"/>
        <end position="18"/>
    </location>
</feature>
<feature type="domain" description="Peptidase S8/S53" evidence="11">
    <location>
        <begin position="179"/>
        <end position="455"/>
    </location>
</feature>
<evidence type="ECO:0000256" key="5">
    <source>
        <dbReference type="ARBA" id="ARBA00023529"/>
    </source>
</evidence>
<dbReference type="PROSITE" id="PS00138">
    <property type="entry name" value="SUBTILASE_SER"/>
    <property type="match status" value="1"/>
</dbReference>
<evidence type="ECO:0000256" key="1">
    <source>
        <dbReference type="ARBA" id="ARBA00011073"/>
    </source>
</evidence>
<evidence type="ECO:0000256" key="9">
    <source>
        <dbReference type="SAM" id="MobiDB-lite"/>
    </source>
</evidence>